<protein>
    <recommendedName>
        <fullName evidence="3">F-box domain-containing protein</fullName>
    </recommendedName>
</protein>
<dbReference type="HOGENOM" id="CLU_018544_12_0_1"/>
<gene>
    <name evidence="1" type="ORF">HYDPIDRAFT_118134</name>
</gene>
<dbReference type="Gene3D" id="1.20.1280.50">
    <property type="match status" value="1"/>
</dbReference>
<dbReference type="EMBL" id="KN839881">
    <property type="protein sequence ID" value="KIJ59782.1"/>
    <property type="molecule type" value="Genomic_DNA"/>
</dbReference>
<dbReference type="Proteomes" id="UP000053820">
    <property type="component" value="Unassembled WGS sequence"/>
</dbReference>
<dbReference type="OrthoDB" id="2269034at2759"/>
<name>A0A0C9W9V9_9AGAM</name>
<evidence type="ECO:0008006" key="3">
    <source>
        <dbReference type="Google" id="ProtNLM"/>
    </source>
</evidence>
<organism evidence="1 2">
    <name type="scientific">Hydnomerulius pinastri MD-312</name>
    <dbReference type="NCBI Taxonomy" id="994086"/>
    <lineage>
        <taxon>Eukaryota</taxon>
        <taxon>Fungi</taxon>
        <taxon>Dikarya</taxon>
        <taxon>Basidiomycota</taxon>
        <taxon>Agaricomycotina</taxon>
        <taxon>Agaricomycetes</taxon>
        <taxon>Agaricomycetidae</taxon>
        <taxon>Boletales</taxon>
        <taxon>Boletales incertae sedis</taxon>
        <taxon>Leucogyrophana</taxon>
    </lineage>
</organism>
<accession>A0A0C9W9V9</accession>
<evidence type="ECO:0000313" key="1">
    <source>
        <dbReference type="EMBL" id="KIJ59782.1"/>
    </source>
</evidence>
<dbReference type="AlphaFoldDB" id="A0A0C9W9V9"/>
<reference evidence="1 2" key="1">
    <citation type="submission" date="2014-04" db="EMBL/GenBank/DDBJ databases">
        <title>Evolutionary Origins and Diversification of the Mycorrhizal Mutualists.</title>
        <authorList>
            <consortium name="DOE Joint Genome Institute"/>
            <consortium name="Mycorrhizal Genomics Consortium"/>
            <person name="Kohler A."/>
            <person name="Kuo A."/>
            <person name="Nagy L.G."/>
            <person name="Floudas D."/>
            <person name="Copeland A."/>
            <person name="Barry K.W."/>
            <person name="Cichocki N."/>
            <person name="Veneault-Fourrey C."/>
            <person name="LaButti K."/>
            <person name="Lindquist E.A."/>
            <person name="Lipzen A."/>
            <person name="Lundell T."/>
            <person name="Morin E."/>
            <person name="Murat C."/>
            <person name="Riley R."/>
            <person name="Ohm R."/>
            <person name="Sun H."/>
            <person name="Tunlid A."/>
            <person name="Henrissat B."/>
            <person name="Grigoriev I.V."/>
            <person name="Hibbett D.S."/>
            <person name="Martin F."/>
        </authorList>
    </citation>
    <scope>NUCLEOTIDE SEQUENCE [LARGE SCALE GENOMIC DNA]</scope>
    <source>
        <strain evidence="1 2">MD-312</strain>
    </source>
</reference>
<proteinExistence type="predicted"/>
<sequence>MSSSPEPHGASPPSADRVVLPQLRRTSSAHDHIVERIPRINIGHQVVPDLQSARHTPTLHADRVAELAKASATLHSPVQRMPPEILGIIFENCLPVDEFSRAVLSQSPLLLGRVCSHWRQVCLSTPRLWTSLSFHFLETDLDRTQDEKRVTRALDTWLQRSSPVPLSISFTDHRIFQKETEVLIIWLLLQIRDNCALWKDIYLQFSSDYFIQLSALSPCEFTSLESLSVHADHMGWRRGLISLSLDLTLADRLKSLSYTGPDRVVREELLADWTRLTEMSFQYDLHEAGGESSTLSRHFGTLRLCQNLTVFSVGIGHPFHFYPDDFIVLPCLHTLKIRRLSRRSHARTIVDALILPQLETLDIDSAILVGWDGWNMRWHGRQFSDMLRRSACKLKGLHIRDVDFPNEELMRCLANAPTLTSFSFLPCPRSQPIGDLVDYLYNGPKDAPNAPARHFADLQKIRLGCAHEAYFTPLAGMVESRSGAGAARAGVTRLLDFELVFYDFMHDNHALRRVYLDNFKKRLMHCADDDGKMIVGVRVEVPYNPAYITIREDGGHATI</sequence>
<keyword evidence="2" id="KW-1185">Reference proteome</keyword>
<evidence type="ECO:0000313" key="2">
    <source>
        <dbReference type="Proteomes" id="UP000053820"/>
    </source>
</evidence>